<sequence>MIEPISSHLPDPAQYVHRLRTSMSHLSPAGPRQQNVISHVPKNINTWTHVFPPYSGPYKVIKREPKYFVLDIGGKRNTVSIDRLKKAFIEEGLHSVPSVSRTDSPTPANTTDSAQPRHTKSGRIVRWSVQVFRAAISIKLPFFWSFDPALWFAHVEAQFAANRITSNAAKLTHLIGDLSPEIMMEVRDLIMAPPESATVDELAEIADQIAEAANPFSTMAPISSTNPFAASSDSSELLELRVLLAQQAAQIQTLSVQLHGLTCRSRSPHKGNQPRCFHRRCSRSPSVNWRFPRFCYFHRKYGKNTLSCRPPCSFHSHTPAGPENDQARF</sequence>
<dbReference type="OrthoDB" id="6159822at2759"/>
<feature type="domain" description="DUF7041" evidence="2">
    <location>
        <begin position="140"/>
        <end position="198"/>
    </location>
</feature>
<evidence type="ECO:0000259" key="2">
    <source>
        <dbReference type="Pfam" id="PF23055"/>
    </source>
</evidence>
<dbReference type="EMBL" id="KQ428130">
    <property type="protein sequence ID" value="KOF66419.1"/>
    <property type="molecule type" value="Genomic_DNA"/>
</dbReference>
<evidence type="ECO:0000313" key="3">
    <source>
        <dbReference type="EMBL" id="KOF66419.1"/>
    </source>
</evidence>
<dbReference type="Pfam" id="PF23055">
    <property type="entry name" value="DUF7041"/>
    <property type="match status" value="1"/>
</dbReference>
<dbReference type="PANTHER" id="PTHR33327:SF3">
    <property type="entry name" value="RNA-DIRECTED DNA POLYMERASE"/>
    <property type="match status" value="1"/>
</dbReference>
<dbReference type="PANTHER" id="PTHR33327">
    <property type="entry name" value="ENDONUCLEASE"/>
    <property type="match status" value="1"/>
</dbReference>
<dbReference type="InterPro" id="IPR055469">
    <property type="entry name" value="DUF7041"/>
</dbReference>
<accession>A0A0L8FP06</accession>
<evidence type="ECO:0000256" key="1">
    <source>
        <dbReference type="SAM" id="MobiDB-lite"/>
    </source>
</evidence>
<feature type="region of interest" description="Disordered" evidence="1">
    <location>
        <begin position="97"/>
        <end position="119"/>
    </location>
</feature>
<name>A0A0L8FP06_OCTBM</name>
<feature type="compositionally biased region" description="Polar residues" evidence="1">
    <location>
        <begin position="97"/>
        <end position="116"/>
    </location>
</feature>
<reference evidence="3" key="1">
    <citation type="submission" date="2015-07" db="EMBL/GenBank/DDBJ databases">
        <title>MeaNS - Measles Nucleotide Surveillance Program.</title>
        <authorList>
            <person name="Tran T."/>
            <person name="Druce J."/>
        </authorList>
    </citation>
    <scope>NUCLEOTIDE SEQUENCE</scope>
    <source>
        <strain evidence="3">UCB-OBI-ISO-001</strain>
        <tissue evidence="3">Gonad</tissue>
    </source>
</reference>
<protein>
    <recommendedName>
        <fullName evidence="2">DUF7041 domain-containing protein</fullName>
    </recommendedName>
</protein>
<gene>
    <name evidence="3" type="ORF">OCBIM_22012363mg</name>
</gene>
<proteinExistence type="predicted"/>
<organism evidence="3">
    <name type="scientific">Octopus bimaculoides</name>
    <name type="common">California two-spotted octopus</name>
    <dbReference type="NCBI Taxonomy" id="37653"/>
    <lineage>
        <taxon>Eukaryota</taxon>
        <taxon>Metazoa</taxon>
        <taxon>Spiralia</taxon>
        <taxon>Lophotrochozoa</taxon>
        <taxon>Mollusca</taxon>
        <taxon>Cephalopoda</taxon>
        <taxon>Coleoidea</taxon>
        <taxon>Octopodiformes</taxon>
        <taxon>Octopoda</taxon>
        <taxon>Incirrata</taxon>
        <taxon>Octopodidae</taxon>
        <taxon>Octopus</taxon>
    </lineage>
</organism>
<dbReference type="AlphaFoldDB" id="A0A0L8FP06"/>